<accession>A0ABN1MKQ1</accession>
<evidence type="ECO:0000313" key="2">
    <source>
        <dbReference type="Proteomes" id="UP001501126"/>
    </source>
</evidence>
<comment type="caution">
    <text evidence="1">The sequence shown here is derived from an EMBL/GenBank/DDBJ whole genome shotgun (WGS) entry which is preliminary data.</text>
</comment>
<dbReference type="Proteomes" id="UP001501126">
    <property type="component" value="Unassembled WGS sequence"/>
</dbReference>
<sequence>MESQPTYCRITDDLCSSNGQKIHNTQKLPAQQWFRFLFDHLELEYPKFHKMDGLSKLGVLGVEFLKTVESLPTETDEIAVVFVNKHSSLDADLSHQEQIEKGSASPAMFVYTLPNIVLGEIAIRNKWYGEQQFFIKNEWPHELIHEYIVTIFELNKANRIIIGYVDYFQEKTDGKWVILTQDQFNNEKIREEINTFFDK</sequence>
<dbReference type="EMBL" id="BAAAFH010000003">
    <property type="protein sequence ID" value="GAA0873777.1"/>
    <property type="molecule type" value="Genomic_DNA"/>
</dbReference>
<organism evidence="1 2">
    <name type="scientific">Wandonia haliotis</name>
    <dbReference type="NCBI Taxonomy" id="574963"/>
    <lineage>
        <taxon>Bacteria</taxon>
        <taxon>Pseudomonadati</taxon>
        <taxon>Bacteroidota</taxon>
        <taxon>Flavobacteriia</taxon>
        <taxon>Flavobacteriales</taxon>
        <taxon>Crocinitomicaceae</taxon>
        <taxon>Wandonia</taxon>
    </lineage>
</organism>
<evidence type="ECO:0008006" key="3">
    <source>
        <dbReference type="Google" id="ProtNLM"/>
    </source>
</evidence>
<reference evidence="1 2" key="1">
    <citation type="journal article" date="2019" name="Int. J. Syst. Evol. Microbiol.">
        <title>The Global Catalogue of Microorganisms (GCM) 10K type strain sequencing project: providing services to taxonomists for standard genome sequencing and annotation.</title>
        <authorList>
            <consortium name="The Broad Institute Genomics Platform"/>
            <consortium name="The Broad Institute Genome Sequencing Center for Infectious Disease"/>
            <person name="Wu L."/>
            <person name="Ma J."/>
        </authorList>
    </citation>
    <scope>NUCLEOTIDE SEQUENCE [LARGE SCALE GENOMIC DNA]</scope>
    <source>
        <strain evidence="1 2">JCM 16083</strain>
    </source>
</reference>
<protein>
    <recommendedName>
        <fullName evidence="3">3-oxoacyl-ACP synthase</fullName>
    </recommendedName>
</protein>
<evidence type="ECO:0000313" key="1">
    <source>
        <dbReference type="EMBL" id="GAA0873777.1"/>
    </source>
</evidence>
<keyword evidence="2" id="KW-1185">Reference proteome</keyword>
<gene>
    <name evidence="1" type="ORF">GCM10009118_01850</name>
</gene>
<proteinExistence type="predicted"/>
<name>A0ABN1MKQ1_9FLAO</name>